<feature type="domain" description="Glycosyltransferase 2-like" evidence="1">
    <location>
        <begin position="19"/>
        <end position="134"/>
    </location>
</feature>
<dbReference type="CDD" id="cd04186">
    <property type="entry name" value="GT_2_like_c"/>
    <property type="match status" value="1"/>
</dbReference>
<proteinExistence type="predicted"/>
<dbReference type="PANTHER" id="PTHR43179:SF7">
    <property type="entry name" value="RHAMNOSYLTRANSFERASE WBBL"/>
    <property type="match status" value="1"/>
</dbReference>
<dbReference type="Proteomes" id="UP000265341">
    <property type="component" value="Unassembled WGS sequence"/>
</dbReference>
<dbReference type="Gene3D" id="3.90.550.10">
    <property type="entry name" value="Spore Coat Polysaccharide Biosynthesis Protein SpsA, Chain A"/>
    <property type="match status" value="1"/>
</dbReference>
<accession>A0A399EYT4</accession>
<dbReference type="PANTHER" id="PTHR43179">
    <property type="entry name" value="RHAMNOSYLTRANSFERASE WBBL"/>
    <property type="match status" value="1"/>
</dbReference>
<dbReference type="AlphaFoldDB" id="A0A399EYT4"/>
<comment type="caution">
    <text evidence="2">The sequence shown here is derived from an EMBL/GenBank/DDBJ whole genome shotgun (WGS) entry which is preliminary data.</text>
</comment>
<dbReference type="EMBL" id="QWLA01000007">
    <property type="protein sequence ID" value="RIH88850.1"/>
    <property type="molecule type" value="Genomic_DNA"/>
</dbReference>
<evidence type="ECO:0000313" key="2">
    <source>
        <dbReference type="EMBL" id="RIH88850.1"/>
    </source>
</evidence>
<dbReference type="Pfam" id="PF00535">
    <property type="entry name" value="Glycos_transf_2"/>
    <property type="match status" value="1"/>
</dbReference>
<keyword evidence="2" id="KW-0328">Glycosyltransferase</keyword>
<dbReference type="SUPFAM" id="SSF53448">
    <property type="entry name" value="Nucleotide-diphospho-sugar transferases"/>
    <property type="match status" value="1"/>
</dbReference>
<keyword evidence="3" id="KW-1185">Reference proteome</keyword>
<dbReference type="EC" id="2.4.1.289" evidence="2"/>
<reference evidence="2 3" key="1">
    <citation type="submission" date="2018-08" db="EMBL/GenBank/DDBJ databases">
        <title>Meiothermus roseus NBRC 110900 genome sequencing project.</title>
        <authorList>
            <person name="Da Costa M.S."/>
            <person name="Albuquerque L."/>
            <person name="Raposo P."/>
            <person name="Froufe H.J.C."/>
            <person name="Barroso C.S."/>
            <person name="Egas C."/>
        </authorList>
    </citation>
    <scope>NUCLEOTIDE SEQUENCE [LARGE SCALE GENOMIC DNA]</scope>
    <source>
        <strain evidence="2 3">NBRC 110900</strain>
    </source>
</reference>
<dbReference type="GO" id="GO:0102096">
    <property type="term" value="F:decaprenyl-N-acetyl-alpha-D-glucosaminyl-pyrophosphate:dTDP-alpha-L-rhamnose rhamnosyltransferase activity"/>
    <property type="evidence" value="ECO:0007669"/>
    <property type="project" value="UniProtKB-EC"/>
</dbReference>
<sequence length="295" mass="33085">MGRKLPAHSFVKLGPVELSILVISHNSSRVLPECLERLHKYYPHAQQVVVDAASSDGSLELARQWPNLKTLSVANRGYAYAVNRGLEVVSGHYVAIMNSDVYLEAGDLEALVAALTTHPKAVMAGPVLITPQGRPQSFGLFYAPYYFNLHKPRPVTWISGALIVLRRDHLPQLGGMDERFFFYNEDMEWGIRARRKGFEVLLIPRKVLHLGGASTPNDPRFIAEGYRGGLLLSQAHYSWIHGLHRKAVLLEAQLRVTLDPNPKRKAAYKLLLSRLGRQKDLPSSFLLEESSKIHP</sequence>
<organism evidence="2 3">
    <name type="scientific">Calidithermus roseus</name>
    <dbReference type="NCBI Taxonomy" id="1644118"/>
    <lineage>
        <taxon>Bacteria</taxon>
        <taxon>Thermotogati</taxon>
        <taxon>Deinococcota</taxon>
        <taxon>Deinococci</taxon>
        <taxon>Thermales</taxon>
        <taxon>Thermaceae</taxon>
        <taxon>Calidithermus</taxon>
    </lineage>
</organism>
<gene>
    <name evidence="2" type="primary">wbbL_1</name>
    <name evidence="2" type="ORF">Mrose_00683</name>
</gene>
<name>A0A399EYT4_9DEIN</name>
<evidence type="ECO:0000313" key="3">
    <source>
        <dbReference type="Proteomes" id="UP000265341"/>
    </source>
</evidence>
<evidence type="ECO:0000259" key="1">
    <source>
        <dbReference type="Pfam" id="PF00535"/>
    </source>
</evidence>
<dbReference type="InterPro" id="IPR001173">
    <property type="entry name" value="Glyco_trans_2-like"/>
</dbReference>
<dbReference type="InterPro" id="IPR029044">
    <property type="entry name" value="Nucleotide-diphossugar_trans"/>
</dbReference>
<protein>
    <submittedName>
        <fullName evidence="2">N-acetylglucosaminyl-diphospho-decaprenol L-rhamnosyltransferase</fullName>
        <ecNumber evidence="2">2.4.1.289</ecNumber>
    </submittedName>
</protein>
<keyword evidence="2" id="KW-0808">Transferase</keyword>